<evidence type="ECO:0000313" key="2">
    <source>
        <dbReference type="Proteomes" id="UP001169242"/>
    </source>
</evidence>
<name>A0AA42DJD1_9FIRM</name>
<dbReference type="Proteomes" id="UP001169242">
    <property type="component" value="Unassembled WGS sequence"/>
</dbReference>
<protein>
    <submittedName>
        <fullName evidence="1">Uncharacterized protein</fullName>
    </submittedName>
</protein>
<reference evidence="1" key="1">
    <citation type="journal article" date="2023" name="Int. J. Syst. Evol. Microbiol.">
        <title>&lt;i&gt;Holtiella tumoricola&lt;/i&gt; gen. nov. sp. nov., isolated from a human clinical sample.</title>
        <authorList>
            <person name="Allen-Vercoe E."/>
            <person name="Daigneault M.C."/>
            <person name="Vancuren S.J."/>
            <person name="Cochrane K."/>
            <person name="O'Neal L.L."/>
            <person name="Sankaranarayanan K."/>
            <person name="Lawson P.A."/>
        </authorList>
    </citation>
    <scope>NUCLEOTIDE SEQUENCE</scope>
    <source>
        <strain evidence="1">CC70A</strain>
    </source>
</reference>
<gene>
    <name evidence="1" type="ORF">PBV87_00705</name>
</gene>
<evidence type="ECO:0000313" key="1">
    <source>
        <dbReference type="EMBL" id="MDA3730032.1"/>
    </source>
</evidence>
<organism evidence="1 2">
    <name type="scientific">Holtiella tumoricola</name>
    <dbReference type="NCBI Taxonomy" id="3018743"/>
    <lineage>
        <taxon>Bacteria</taxon>
        <taxon>Bacillati</taxon>
        <taxon>Bacillota</taxon>
        <taxon>Clostridia</taxon>
        <taxon>Lachnospirales</taxon>
        <taxon>Cellulosilyticaceae</taxon>
        <taxon>Holtiella</taxon>
    </lineage>
</organism>
<dbReference type="RefSeq" id="WP_271010775.1">
    <property type="nucleotide sequence ID" value="NZ_JAQIFT010000007.1"/>
</dbReference>
<accession>A0AA42DJD1</accession>
<dbReference type="AlphaFoldDB" id="A0AA42DJD1"/>
<proteinExistence type="predicted"/>
<dbReference type="EMBL" id="JAQIFT010000007">
    <property type="protein sequence ID" value="MDA3730032.1"/>
    <property type="molecule type" value="Genomic_DNA"/>
</dbReference>
<keyword evidence="2" id="KW-1185">Reference proteome</keyword>
<comment type="caution">
    <text evidence="1">The sequence shown here is derived from an EMBL/GenBank/DDBJ whole genome shotgun (WGS) entry which is preliminary data.</text>
</comment>
<sequence>MRSEFRNIDKVYGYEVDQDKYYIEEADYEDRITDIETAVSQIEEKLEEVRGIELIDEVKEMLERLADKLY</sequence>